<proteinExistence type="predicted"/>
<evidence type="ECO:0008006" key="4">
    <source>
        <dbReference type="Google" id="ProtNLM"/>
    </source>
</evidence>
<dbReference type="InterPro" id="IPR027396">
    <property type="entry name" value="DsrEFH-like"/>
</dbReference>
<dbReference type="OrthoDB" id="7361822at2"/>
<organism evidence="2 3">
    <name type="scientific">Aquisalimonas asiatica</name>
    <dbReference type="NCBI Taxonomy" id="406100"/>
    <lineage>
        <taxon>Bacteria</taxon>
        <taxon>Pseudomonadati</taxon>
        <taxon>Pseudomonadota</taxon>
        <taxon>Gammaproteobacteria</taxon>
        <taxon>Chromatiales</taxon>
        <taxon>Ectothiorhodospiraceae</taxon>
        <taxon>Aquisalimonas</taxon>
    </lineage>
</organism>
<evidence type="ECO:0000313" key="3">
    <source>
        <dbReference type="Proteomes" id="UP000199657"/>
    </source>
</evidence>
<protein>
    <recommendedName>
        <fullName evidence="4">DsrE/DsrF-like family protein</fullName>
    </recommendedName>
</protein>
<feature type="chain" id="PRO_5011565474" description="DsrE/DsrF-like family protein" evidence="1">
    <location>
        <begin position="38"/>
        <end position="164"/>
    </location>
</feature>
<name>A0A1H8RNB7_9GAMM</name>
<evidence type="ECO:0000313" key="2">
    <source>
        <dbReference type="EMBL" id="SEO67688.1"/>
    </source>
</evidence>
<keyword evidence="3" id="KW-1185">Reference proteome</keyword>
<dbReference type="EMBL" id="FOEG01000002">
    <property type="protein sequence ID" value="SEO67688.1"/>
    <property type="molecule type" value="Genomic_DNA"/>
</dbReference>
<gene>
    <name evidence="2" type="ORF">SAMN04488052_102129</name>
</gene>
<feature type="signal peptide" evidence="1">
    <location>
        <begin position="1"/>
        <end position="37"/>
    </location>
</feature>
<dbReference type="SUPFAM" id="SSF75169">
    <property type="entry name" value="DsrEFH-like"/>
    <property type="match status" value="1"/>
</dbReference>
<dbReference type="Proteomes" id="UP000199657">
    <property type="component" value="Unassembled WGS sequence"/>
</dbReference>
<accession>A0A1H8RNB7</accession>
<dbReference type="Gene3D" id="3.40.1260.10">
    <property type="entry name" value="DsrEFH-like"/>
    <property type="match status" value="1"/>
</dbReference>
<evidence type="ECO:0000256" key="1">
    <source>
        <dbReference type="SAM" id="SignalP"/>
    </source>
</evidence>
<reference evidence="2 3" key="1">
    <citation type="submission" date="2016-10" db="EMBL/GenBank/DDBJ databases">
        <authorList>
            <person name="de Groot N.N."/>
        </authorList>
    </citation>
    <scope>NUCLEOTIDE SEQUENCE [LARGE SCALE GENOMIC DNA]</scope>
    <source>
        <strain evidence="2 3">CGMCC 1.6291</strain>
    </source>
</reference>
<dbReference type="STRING" id="406100.SAMN04488052_102129"/>
<dbReference type="RefSeq" id="WP_139209150.1">
    <property type="nucleotide sequence ID" value="NZ_FOEG01000002.1"/>
</dbReference>
<keyword evidence="1" id="KW-0732">Signal</keyword>
<dbReference type="AlphaFoldDB" id="A0A1H8RNB7"/>
<sequence>MDRHRPRPLTWWNNHLNKKLFALLMLGSLAFGTPTNAEPDNKALDEVMIVVTSRVDHVQGEAMLTAIGLARKQHDVHILLCGQAAALGLRIYLPPALAPRHVSARELMQQAMSYGATASVCHLFLPNSGYKRYTTNDLLPDVDVSDFETTVNKAVIAGDRVVRY</sequence>